<accession>A0ABR4PZU5</accession>
<name>A0ABR4PZU5_9CEST</name>
<protein>
    <submittedName>
        <fullName evidence="1">Uncharacterized protein</fullName>
    </submittedName>
</protein>
<comment type="caution">
    <text evidence="1">The sequence shown here is derived from an EMBL/GenBank/DDBJ whole genome shotgun (WGS) entry which is preliminary data.</text>
</comment>
<evidence type="ECO:0000313" key="1">
    <source>
        <dbReference type="EMBL" id="KAL5102889.1"/>
    </source>
</evidence>
<proteinExistence type="predicted"/>
<dbReference type="EMBL" id="JAKROA010000022">
    <property type="protein sequence ID" value="KAL5102889.1"/>
    <property type="molecule type" value="Genomic_DNA"/>
</dbReference>
<gene>
    <name evidence="1" type="ORF">TcWFU_000366</name>
</gene>
<evidence type="ECO:0000313" key="2">
    <source>
        <dbReference type="Proteomes" id="UP001651158"/>
    </source>
</evidence>
<keyword evidence="2" id="KW-1185">Reference proteome</keyword>
<sequence>MLLEKSTYADNNVGFPSSSEDPARLVWLLGYLPNCSNCGPWRRHYRKTMTPNCGTDGLGEGYGWVGAFAFGG</sequence>
<organism evidence="1 2">
    <name type="scientific">Taenia crassiceps</name>
    <dbReference type="NCBI Taxonomy" id="6207"/>
    <lineage>
        <taxon>Eukaryota</taxon>
        <taxon>Metazoa</taxon>
        <taxon>Spiralia</taxon>
        <taxon>Lophotrochozoa</taxon>
        <taxon>Platyhelminthes</taxon>
        <taxon>Cestoda</taxon>
        <taxon>Eucestoda</taxon>
        <taxon>Cyclophyllidea</taxon>
        <taxon>Taeniidae</taxon>
        <taxon>Taenia</taxon>
    </lineage>
</organism>
<dbReference type="Proteomes" id="UP001651158">
    <property type="component" value="Unassembled WGS sequence"/>
</dbReference>
<reference evidence="1 2" key="1">
    <citation type="journal article" date="2022" name="Front. Cell. Infect. Microbiol.">
        <title>The Genomes of Two Strains of Taenia crassiceps the Animal Model for the Study of Human Cysticercosis.</title>
        <authorList>
            <person name="Bobes R.J."/>
            <person name="Estrada K."/>
            <person name="Rios-Valencia D.G."/>
            <person name="Calderon-Gallegos A."/>
            <person name="de la Torre P."/>
            <person name="Carrero J.C."/>
            <person name="Sanchez-Flores A."/>
            <person name="Laclette J.P."/>
        </authorList>
    </citation>
    <scope>NUCLEOTIDE SEQUENCE [LARGE SCALE GENOMIC DNA]</scope>
    <source>
        <strain evidence="1">WFUcys</strain>
    </source>
</reference>